<dbReference type="Gene3D" id="3.30.110.10">
    <property type="entry name" value="Translation initiation factor 3 (IF-3), C-terminal domain"/>
    <property type="match status" value="1"/>
</dbReference>
<dbReference type="PANTHER" id="PTHR10938">
    <property type="entry name" value="TRANSLATION INITIATION FACTOR IF-3"/>
    <property type="match status" value="1"/>
</dbReference>
<dbReference type="Proteomes" id="UP001324533">
    <property type="component" value="Chromosome"/>
</dbReference>
<comment type="subunit">
    <text evidence="4 6">Monomer.</text>
</comment>
<evidence type="ECO:0000256" key="6">
    <source>
        <dbReference type="RuleBase" id="RU000646"/>
    </source>
</evidence>
<comment type="subcellular location">
    <subcellularLocation>
        <location evidence="4 6">Cytoplasm</location>
    </subcellularLocation>
</comment>
<evidence type="ECO:0000256" key="3">
    <source>
        <dbReference type="ARBA" id="ARBA00022917"/>
    </source>
</evidence>
<comment type="function">
    <text evidence="4 6">IF-3 binds to the 30S ribosomal subunit and shifts the equilibrium between 70S ribosomes and their 50S and 30S subunits in favor of the free subunits, thus enhancing the availability of 30S subunits on which protein synthesis initiation begins.</text>
</comment>
<comment type="similarity">
    <text evidence="1 4 6">Belongs to the IF-3 family.</text>
</comment>
<dbReference type="InterPro" id="IPR036787">
    <property type="entry name" value="T_IF-3_N_sf"/>
</dbReference>
<keyword evidence="11" id="KW-1185">Reference proteome</keyword>
<feature type="region of interest" description="Disordered" evidence="7">
    <location>
        <begin position="175"/>
        <end position="210"/>
    </location>
</feature>
<reference evidence="10 11" key="1">
    <citation type="submission" date="2023-06" db="EMBL/GenBank/DDBJ databases">
        <title>Rock-solubilizing bacteria, Microbacterium invictum, promotes re-establishment of vegetation in rocky wasteland by accelerating rock bio-weathering and reshaping soil bacterial community.</title>
        <authorList>
            <person name="Liu C."/>
        </authorList>
    </citation>
    <scope>NUCLEOTIDE SEQUENCE [LARGE SCALE GENOMIC DNA]</scope>
    <source>
        <strain evidence="10 11">X-18</strain>
    </source>
</reference>
<dbReference type="RefSeq" id="WP_322409391.1">
    <property type="nucleotide sequence ID" value="NZ_CP139779.1"/>
</dbReference>
<dbReference type="InterPro" id="IPR019814">
    <property type="entry name" value="Translation_initiation_fac_3_N"/>
</dbReference>
<feature type="domain" description="Translation initiation factor 3 C-terminal" evidence="8">
    <location>
        <begin position="94"/>
        <end position="177"/>
    </location>
</feature>
<sequence>MPTATEEEFRISDPRTNERIRVPEVRLVGPNGEQVGVVRIEVAQRLAQEADLDLVEVAPNSKPPVVKIMDYGKFKYENAQKAKEARRNQANTILKEVRFRLKIEAHDYQTKLKRAEGFLKAGDKVKAMILFRGREQSRPEQGVRLLRKFAEDVAEFGTVESNPTIDGRNMTMVVAPHKNKSEAKAEQNAQRAANKEAARAPRSDAEAPAE</sequence>
<evidence type="ECO:0000256" key="4">
    <source>
        <dbReference type="HAMAP-Rule" id="MF_00080"/>
    </source>
</evidence>
<evidence type="ECO:0000259" key="9">
    <source>
        <dbReference type="Pfam" id="PF05198"/>
    </source>
</evidence>
<gene>
    <name evidence="4 10" type="primary">infC</name>
    <name evidence="10" type="ORF">T9R20_11220</name>
</gene>
<dbReference type="HAMAP" id="MF_00080">
    <property type="entry name" value="IF_3"/>
    <property type="match status" value="1"/>
</dbReference>
<dbReference type="PANTHER" id="PTHR10938:SF0">
    <property type="entry name" value="TRANSLATION INITIATION FACTOR IF-3, MITOCHONDRIAL"/>
    <property type="match status" value="1"/>
</dbReference>
<feature type="domain" description="Translation initiation factor 3 N-terminal" evidence="9">
    <location>
        <begin position="16"/>
        <end position="85"/>
    </location>
</feature>
<dbReference type="GO" id="GO:0003743">
    <property type="term" value="F:translation initiation factor activity"/>
    <property type="evidence" value="ECO:0007669"/>
    <property type="project" value="UniProtKB-KW"/>
</dbReference>
<evidence type="ECO:0000256" key="7">
    <source>
        <dbReference type="SAM" id="MobiDB-lite"/>
    </source>
</evidence>
<accession>A0ABZ0V8Z2</accession>
<dbReference type="Gene3D" id="3.10.20.80">
    <property type="entry name" value="Translation initiation factor 3 (IF-3), N-terminal domain"/>
    <property type="match status" value="1"/>
</dbReference>
<evidence type="ECO:0000313" key="10">
    <source>
        <dbReference type="EMBL" id="WQB69272.1"/>
    </source>
</evidence>
<dbReference type="SUPFAM" id="SSF55200">
    <property type="entry name" value="Translation initiation factor IF3, C-terminal domain"/>
    <property type="match status" value="1"/>
</dbReference>
<dbReference type="InterPro" id="IPR019815">
    <property type="entry name" value="Translation_initiation_fac_3_C"/>
</dbReference>
<protein>
    <recommendedName>
        <fullName evidence="4 5">Translation initiation factor IF-3</fullName>
    </recommendedName>
</protein>
<feature type="compositionally biased region" description="Basic and acidic residues" evidence="7">
    <location>
        <begin position="193"/>
        <end position="210"/>
    </location>
</feature>
<dbReference type="EMBL" id="CP139779">
    <property type="protein sequence ID" value="WQB69272.1"/>
    <property type="molecule type" value="Genomic_DNA"/>
</dbReference>
<dbReference type="InterPro" id="IPR001288">
    <property type="entry name" value="Translation_initiation_fac_3"/>
</dbReference>
<dbReference type="Pfam" id="PF05198">
    <property type="entry name" value="IF3_N"/>
    <property type="match status" value="1"/>
</dbReference>
<evidence type="ECO:0000256" key="5">
    <source>
        <dbReference type="NCBIfam" id="TIGR00168"/>
    </source>
</evidence>
<dbReference type="PROSITE" id="PS00938">
    <property type="entry name" value="IF3"/>
    <property type="match status" value="1"/>
</dbReference>
<evidence type="ECO:0000259" key="8">
    <source>
        <dbReference type="Pfam" id="PF00707"/>
    </source>
</evidence>
<keyword evidence="4" id="KW-0963">Cytoplasm</keyword>
<proteinExistence type="inferred from homology"/>
<organism evidence="10 11">
    <name type="scientific">Microbacterium invictum</name>
    <dbReference type="NCBI Taxonomy" id="515415"/>
    <lineage>
        <taxon>Bacteria</taxon>
        <taxon>Bacillati</taxon>
        <taxon>Actinomycetota</taxon>
        <taxon>Actinomycetes</taxon>
        <taxon>Micrococcales</taxon>
        <taxon>Microbacteriaceae</taxon>
        <taxon>Microbacterium</taxon>
    </lineage>
</organism>
<keyword evidence="3 4" id="KW-0648">Protein biosynthesis</keyword>
<dbReference type="SUPFAM" id="SSF54364">
    <property type="entry name" value="Translation initiation factor IF3, N-terminal domain"/>
    <property type="match status" value="1"/>
</dbReference>
<dbReference type="NCBIfam" id="TIGR00168">
    <property type="entry name" value="infC"/>
    <property type="match status" value="1"/>
</dbReference>
<keyword evidence="2 4" id="KW-0396">Initiation factor</keyword>
<evidence type="ECO:0000256" key="2">
    <source>
        <dbReference type="ARBA" id="ARBA00022540"/>
    </source>
</evidence>
<dbReference type="Pfam" id="PF00707">
    <property type="entry name" value="IF3_C"/>
    <property type="match status" value="1"/>
</dbReference>
<evidence type="ECO:0000256" key="1">
    <source>
        <dbReference type="ARBA" id="ARBA00005439"/>
    </source>
</evidence>
<name>A0ABZ0V8Z2_9MICO</name>
<dbReference type="InterPro" id="IPR019813">
    <property type="entry name" value="Translation_initiation_fac3_CS"/>
</dbReference>
<dbReference type="InterPro" id="IPR036788">
    <property type="entry name" value="T_IF-3_C_sf"/>
</dbReference>
<evidence type="ECO:0000313" key="11">
    <source>
        <dbReference type="Proteomes" id="UP001324533"/>
    </source>
</evidence>